<keyword evidence="1" id="KW-0479">Metal-binding</keyword>
<dbReference type="CDD" id="cd00167">
    <property type="entry name" value="SANT"/>
    <property type="match status" value="1"/>
</dbReference>
<dbReference type="PROSITE" id="PS50090">
    <property type="entry name" value="MYB_LIKE"/>
    <property type="match status" value="1"/>
</dbReference>
<dbReference type="Pfam" id="PF00249">
    <property type="entry name" value="Myb_DNA-binding"/>
    <property type="match status" value="1"/>
</dbReference>
<evidence type="ECO:0000256" key="3">
    <source>
        <dbReference type="SAM" id="MobiDB-lite"/>
    </source>
</evidence>
<evidence type="ECO:0000256" key="2">
    <source>
        <dbReference type="ARBA" id="ARBA00022833"/>
    </source>
</evidence>
<feature type="region of interest" description="Disordered" evidence="3">
    <location>
        <begin position="208"/>
        <end position="254"/>
    </location>
</feature>
<dbReference type="InterPro" id="IPR013083">
    <property type="entry name" value="Znf_RING/FYVE/PHD"/>
</dbReference>
<proteinExistence type="predicted"/>
<gene>
    <name evidence="5" type="ORF">CYMTET_8476</name>
</gene>
<dbReference type="InterPro" id="IPR011011">
    <property type="entry name" value="Znf_FYVE_PHD"/>
</dbReference>
<evidence type="ECO:0000313" key="6">
    <source>
        <dbReference type="Proteomes" id="UP001190700"/>
    </source>
</evidence>
<name>A0AAE0GTB7_9CHLO</name>
<organism evidence="5 6">
    <name type="scientific">Cymbomonas tetramitiformis</name>
    <dbReference type="NCBI Taxonomy" id="36881"/>
    <lineage>
        <taxon>Eukaryota</taxon>
        <taxon>Viridiplantae</taxon>
        <taxon>Chlorophyta</taxon>
        <taxon>Pyramimonadophyceae</taxon>
        <taxon>Pyramimonadales</taxon>
        <taxon>Pyramimonadaceae</taxon>
        <taxon>Cymbomonas</taxon>
    </lineage>
</organism>
<dbReference type="SUPFAM" id="SSF46689">
    <property type="entry name" value="Homeodomain-like"/>
    <property type="match status" value="1"/>
</dbReference>
<dbReference type="SUPFAM" id="SSF57903">
    <property type="entry name" value="FYVE/PHD zinc finger"/>
    <property type="match status" value="1"/>
</dbReference>
<feature type="compositionally biased region" description="Basic and acidic residues" evidence="3">
    <location>
        <begin position="208"/>
        <end position="221"/>
    </location>
</feature>
<feature type="domain" description="Myb-like" evidence="4">
    <location>
        <begin position="135"/>
        <end position="189"/>
    </location>
</feature>
<dbReference type="Proteomes" id="UP001190700">
    <property type="component" value="Unassembled WGS sequence"/>
</dbReference>
<keyword evidence="6" id="KW-1185">Reference proteome</keyword>
<dbReference type="Gene3D" id="1.10.10.60">
    <property type="entry name" value="Homeodomain-like"/>
    <property type="match status" value="1"/>
</dbReference>
<dbReference type="Gene3D" id="3.30.40.10">
    <property type="entry name" value="Zinc/RING finger domain, C3HC4 (zinc finger)"/>
    <property type="match status" value="1"/>
</dbReference>
<comment type="caution">
    <text evidence="5">The sequence shown here is derived from an EMBL/GenBank/DDBJ whole genome shotgun (WGS) entry which is preliminary data.</text>
</comment>
<protein>
    <recommendedName>
        <fullName evidence="4">Myb-like domain-containing protein</fullName>
    </recommendedName>
</protein>
<dbReference type="EMBL" id="LGRX02002627">
    <property type="protein sequence ID" value="KAK3283845.1"/>
    <property type="molecule type" value="Genomic_DNA"/>
</dbReference>
<reference evidence="5 6" key="1">
    <citation type="journal article" date="2015" name="Genome Biol. Evol.">
        <title>Comparative Genomics of a Bacterivorous Green Alga Reveals Evolutionary Causalities and Consequences of Phago-Mixotrophic Mode of Nutrition.</title>
        <authorList>
            <person name="Burns J.A."/>
            <person name="Paasch A."/>
            <person name="Narechania A."/>
            <person name="Kim E."/>
        </authorList>
    </citation>
    <scope>NUCLEOTIDE SEQUENCE [LARGE SCALE GENOMIC DNA]</scope>
    <source>
        <strain evidence="5 6">PLY_AMNH</strain>
    </source>
</reference>
<dbReference type="AlphaFoldDB" id="A0AAE0GTB7"/>
<accession>A0AAE0GTB7</accession>
<keyword evidence="2" id="KW-0862">Zinc</keyword>
<evidence type="ECO:0000313" key="5">
    <source>
        <dbReference type="EMBL" id="KAK3283845.1"/>
    </source>
</evidence>
<dbReference type="GO" id="GO:0008270">
    <property type="term" value="F:zinc ion binding"/>
    <property type="evidence" value="ECO:0007669"/>
    <property type="project" value="UniProtKB-KW"/>
</dbReference>
<feature type="compositionally biased region" description="Polar residues" evidence="3">
    <location>
        <begin position="222"/>
        <end position="232"/>
    </location>
</feature>
<dbReference type="SMART" id="SM00717">
    <property type="entry name" value="SANT"/>
    <property type="match status" value="1"/>
</dbReference>
<dbReference type="InterPro" id="IPR009057">
    <property type="entry name" value="Homeodomain-like_sf"/>
</dbReference>
<dbReference type="InterPro" id="IPR001005">
    <property type="entry name" value="SANT/Myb"/>
</dbReference>
<evidence type="ECO:0000259" key="4">
    <source>
        <dbReference type="PROSITE" id="PS50090"/>
    </source>
</evidence>
<keyword evidence="1" id="KW-0863">Zinc-finger</keyword>
<evidence type="ECO:0000256" key="1">
    <source>
        <dbReference type="ARBA" id="ARBA00022771"/>
    </source>
</evidence>
<sequence length="475" mass="52455">MGRTKRPRSDTLQELTVGLPAKVYVFPAALEKLAAQQQKGIAHYGSCLLPPSQGLDRAGREEPDKLAFVIGQNLAQPASMKTADGMSNLLPSALAIRQICAQDILREGPQFGASSSRGVAALSDDYPQRLQTQRKFTPEDDQLIFQVIAESDVNTKHENWIKDIPWHAVSARLPGRTTASLKKHWHHSLCVNSVDVVKAIESQRKALTERRAKTKAAREKQSLTGVASNSAGTPGELPQPAAEQPNVAGASDQAHQAGPLIMTELDESQDVGRVLAIHHELYVKSVAAAEELCQERDDWEDTCLVCKDGGELVCCGYGHTKQKKKGYQRKKCYKAYHVECLGILPQHASSIPDDWFCPRHFCVQCKHWKPNSVPEPGPPPQLFSCATCHLSYCKEHCPKTAMHASAFFTQFGAKALPLPDPADACAPRMIVCPSCSELPHTRPWYELFPSILPGDKGKTELMRELMRRELSDSER</sequence>